<keyword evidence="2" id="KW-0812">Transmembrane</keyword>
<evidence type="ECO:0000313" key="4">
    <source>
        <dbReference type="Proteomes" id="UP000466307"/>
    </source>
</evidence>
<dbReference type="AlphaFoldDB" id="A0A7K3LRZ1"/>
<dbReference type="Proteomes" id="UP000466307">
    <property type="component" value="Unassembled WGS sequence"/>
</dbReference>
<evidence type="ECO:0000256" key="1">
    <source>
        <dbReference type="SAM" id="MobiDB-lite"/>
    </source>
</evidence>
<proteinExistence type="predicted"/>
<dbReference type="RefSeq" id="WP_059036664.1">
    <property type="nucleotide sequence ID" value="NZ_JAADZU010000054.1"/>
</dbReference>
<name>A0A7K3LRZ1_9ACTN</name>
<keyword evidence="2" id="KW-0472">Membrane</keyword>
<evidence type="ECO:0000313" key="3">
    <source>
        <dbReference type="EMBL" id="NDK91008.1"/>
    </source>
</evidence>
<reference evidence="3 4" key="1">
    <citation type="submission" date="2020-01" db="EMBL/GenBank/DDBJ databases">
        <title>Investigation of new actinobacteria for the biodesulphurisation of diesel fuel.</title>
        <authorList>
            <person name="Athi Narayanan S.M."/>
        </authorList>
    </citation>
    <scope>NUCLEOTIDE SEQUENCE [LARGE SCALE GENOMIC DNA]</scope>
    <source>
        <strain evidence="3 4">213E</strain>
    </source>
</reference>
<dbReference type="EMBL" id="JAADZU010000054">
    <property type="protein sequence ID" value="NDK91008.1"/>
    <property type="molecule type" value="Genomic_DNA"/>
</dbReference>
<comment type="caution">
    <text evidence="3">The sequence shown here is derived from an EMBL/GenBank/DDBJ whole genome shotgun (WGS) entry which is preliminary data.</text>
</comment>
<keyword evidence="4" id="KW-1185">Reference proteome</keyword>
<feature type="transmembrane region" description="Helical" evidence="2">
    <location>
        <begin position="66"/>
        <end position="87"/>
    </location>
</feature>
<organism evidence="3 4">
    <name type="scientific">Gordonia desulfuricans</name>
    <dbReference type="NCBI Taxonomy" id="89051"/>
    <lineage>
        <taxon>Bacteria</taxon>
        <taxon>Bacillati</taxon>
        <taxon>Actinomycetota</taxon>
        <taxon>Actinomycetes</taxon>
        <taxon>Mycobacteriales</taxon>
        <taxon>Gordoniaceae</taxon>
        <taxon>Gordonia</taxon>
    </lineage>
</organism>
<gene>
    <name evidence="3" type="ORF">GYA93_15660</name>
</gene>
<keyword evidence="2" id="KW-1133">Transmembrane helix</keyword>
<evidence type="ECO:0000256" key="2">
    <source>
        <dbReference type="SAM" id="Phobius"/>
    </source>
</evidence>
<accession>A0A7K3LRZ1</accession>
<feature type="region of interest" description="Disordered" evidence="1">
    <location>
        <begin position="1"/>
        <end position="32"/>
    </location>
</feature>
<sequence length="103" mass="10807">MTTELPTEPDTADHLSAETDAATEAGDASTGGGVPVLKVVLFLAGCALLVLAAANLSNLGEWSDRWGVIPVFLVFFLVMSIAGRWFWAGADAILGALMWGKDK</sequence>
<feature type="compositionally biased region" description="Low complexity" evidence="1">
    <location>
        <begin position="18"/>
        <end position="28"/>
    </location>
</feature>
<protein>
    <submittedName>
        <fullName evidence="3">Uncharacterized protein</fullName>
    </submittedName>
</protein>
<feature type="transmembrane region" description="Helical" evidence="2">
    <location>
        <begin position="36"/>
        <end position="54"/>
    </location>
</feature>